<reference evidence="1" key="1">
    <citation type="submission" date="2021-07" db="EMBL/GenBank/DDBJ databases">
        <authorList>
            <consortium name="Clinical and Environmental Microbiology Branch: Whole genome sequencing antimicrobial resistance pathogens in the healthcare setting"/>
        </authorList>
    </citation>
    <scope>NUCLEOTIDE SEQUENCE</scope>
    <source>
        <strain evidence="1">2021DK-00049</strain>
    </source>
</reference>
<organism evidence="1">
    <name type="scientific">Citrobacter freundii</name>
    <dbReference type="NCBI Taxonomy" id="546"/>
    <lineage>
        <taxon>Bacteria</taxon>
        <taxon>Pseudomonadati</taxon>
        <taxon>Pseudomonadota</taxon>
        <taxon>Gammaproteobacteria</taxon>
        <taxon>Enterobacterales</taxon>
        <taxon>Enterobacteriaceae</taxon>
        <taxon>Citrobacter</taxon>
        <taxon>Citrobacter freundii complex</taxon>
    </lineage>
</organism>
<dbReference type="AlphaFoldDB" id="A0AAD2XWU8"/>
<gene>
    <name evidence="1" type="ORF">KY227_003140</name>
</gene>
<name>A0AAD2XWU8_CITFR</name>
<dbReference type="RefSeq" id="WP_128295792.1">
    <property type="nucleotide sequence ID" value="NZ_CP042478.1"/>
</dbReference>
<sequence>MKKIPPNTYFSIARAADLLEIEIDDLLHMGSTGAIHLGVILDDLPSVLVQHVDKHGNVIYHESYAPECLVNSEFYYFDPHLYEGQQKEIRGGLQSAGLASGLWHINRGTVGQILQYGSGAIGLCLTTSFDNVDIDDFNYVEMLLLASAQEFDLPEDLFPDQEAAKNEIMRQSELLLKADDLYISRAWLLHIRECMENCTVITPRLGTPQTALRKIAITAQEHGNAKRFSQNRENCLMALIYTKRIYPEECKNVSGIETNDAWAAATLDHWHSVGAGYSQPSADFLKKIISDMDRIPSDRTTAGKPKVVDTKK</sequence>
<protein>
    <submittedName>
        <fullName evidence="1">Uncharacterized protein</fullName>
    </submittedName>
</protein>
<dbReference type="EMBL" id="ABBJDF010000017">
    <property type="protein sequence ID" value="EHT9940041.1"/>
    <property type="molecule type" value="Genomic_DNA"/>
</dbReference>
<comment type="caution">
    <text evidence="1">The sequence shown here is derived from an EMBL/GenBank/DDBJ whole genome shotgun (WGS) entry which is preliminary data.</text>
</comment>
<accession>A0AAD2XWU8</accession>
<evidence type="ECO:0000313" key="1">
    <source>
        <dbReference type="EMBL" id="EHT9940041.1"/>
    </source>
</evidence>
<proteinExistence type="predicted"/>